<organism evidence="2 3">
    <name type="scientific">Streptomyces andamanensis</name>
    <dbReference type="NCBI Taxonomy" id="1565035"/>
    <lineage>
        <taxon>Bacteria</taxon>
        <taxon>Bacillati</taxon>
        <taxon>Actinomycetota</taxon>
        <taxon>Actinomycetes</taxon>
        <taxon>Kitasatosporales</taxon>
        <taxon>Streptomycetaceae</taxon>
        <taxon>Streptomyces</taxon>
    </lineage>
</organism>
<evidence type="ECO:0000256" key="1">
    <source>
        <dbReference type="SAM" id="Phobius"/>
    </source>
</evidence>
<sequence length="126" mass="13347">MAEKRGGAAVAEREPSLATVLGVFVVLAAILERGLTLLNGSSRTYILCDDVPGLSGEYDRATAVNRWLLLAGLVLAVAGQIVSRIRRHWRALPRLALCAVLVLVVLADGFAARGDGLAARIQEAQT</sequence>
<keyword evidence="1" id="KW-1133">Transmembrane helix</keyword>
<accession>A0ABV8TI41</accession>
<evidence type="ECO:0000313" key="3">
    <source>
        <dbReference type="Proteomes" id="UP001595824"/>
    </source>
</evidence>
<evidence type="ECO:0000313" key="2">
    <source>
        <dbReference type="EMBL" id="MFC4330308.1"/>
    </source>
</evidence>
<proteinExistence type="predicted"/>
<dbReference type="EMBL" id="JBHSDP010000022">
    <property type="protein sequence ID" value="MFC4330308.1"/>
    <property type="molecule type" value="Genomic_DNA"/>
</dbReference>
<feature type="transmembrane region" description="Helical" evidence="1">
    <location>
        <begin position="91"/>
        <end position="111"/>
    </location>
</feature>
<dbReference type="Proteomes" id="UP001595824">
    <property type="component" value="Unassembled WGS sequence"/>
</dbReference>
<keyword evidence="3" id="KW-1185">Reference proteome</keyword>
<name>A0ABV8TI41_9ACTN</name>
<keyword evidence="1" id="KW-0812">Transmembrane</keyword>
<comment type="caution">
    <text evidence="2">The sequence shown here is derived from an EMBL/GenBank/DDBJ whole genome shotgun (WGS) entry which is preliminary data.</text>
</comment>
<evidence type="ECO:0008006" key="4">
    <source>
        <dbReference type="Google" id="ProtNLM"/>
    </source>
</evidence>
<reference evidence="3" key="1">
    <citation type="journal article" date="2019" name="Int. J. Syst. Evol. Microbiol.">
        <title>The Global Catalogue of Microorganisms (GCM) 10K type strain sequencing project: providing services to taxonomists for standard genome sequencing and annotation.</title>
        <authorList>
            <consortium name="The Broad Institute Genomics Platform"/>
            <consortium name="The Broad Institute Genome Sequencing Center for Infectious Disease"/>
            <person name="Wu L."/>
            <person name="Ma J."/>
        </authorList>
    </citation>
    <scope>NUCLEOTIDE SEQUENCE [LARGE SCALE GENOMIC DNA]</scope>
    <source>
        <strain evidence="3">PCU 347</strain>
    </source>
</reference>
<dbReference type="RefSeq" id="WP_381741164.1">
    <property type="nucleotide sequence ID" value="NZ_JBHSDP010000022.1"/>
</dbReference>
<feature type="transmembrane region" description="Helical" evidence="1">
    <location>
        <begin position="67"/>
        <end position="85"/>
    </location>
</feature>
<keyword evidence="1" id="KW-0472">Membrane</keyword>
<protein>
    <recommendedName>
        <fullName evidence="4">DUF998 domain-containing protein</fullName>
    </recommendedName>
</protein>
<feature type="transmembrane region" description="Helical" evidence="1">
    <location>
        <begin position="16"/>
        <end position="35"/>
    </location>
</feature>
<gene>
    <name evidence="2" type="ORF">ACFPC0_21495</name>
</gene>